<evidence type="ECO:0000256" key="2">
    <source>
        <dbReference type="RuleBase" id="RU003847"/>
    </source>
</evidence>
<dbReference type="Pfam" id="PF13291">
    <property type="entry name" value="ACT_4"/>
    <property type="match status" value="1"/>
</dbReference>
<dbReference type="GO" id="GO:0016301">
    <property type="term" value="F:kinase activity"/>
    <property type="evidence" value="ECO:0007669"/>
    <property type="project" value="UniProtKB-KW"/>
</dbReference>
<gene>
    <name evidence="6" type="ORF">SAMN05660835_01277</name>
</gene>
<dbReference type="InterPro" id="IPR002912">
    <property type="entry name" value="ACT_dom"/>
</dbReference>
<dbReference type="FunFam" id="3.30.460.10:FF:000001">
    <property type="entry name" value="GTP pyrophosphokinase RelA"/>
    <property type="match status" value="1"/>
</dbReference>
<dbReference type="InterPro" id="IPR003607">
    <property type="entry name" value="HD/PDEase_dom"/>
</dbReference>
<comment type="function">
    <text evidence="2">In eubacteria ppGpp (guanosine 3'-diphosphate 5'-diphosphate) is a mediator of the stringent response that coordinates a variety of cellular activities in response to changes in nutritional abundance.</text>
</comment>
<dbReference type="PROSITE" id="PS51831">
    <property type="entry name" value="HD"/>
    <property type="match status" value="1"/>
</dbReference>
<dbReference type="CDD" id="cd05399">
    <property type="entry name" value="NT_Rel-Spo_like"/>
    <property type="match status" value="1"/>
</dbReference>
<dbReference type="NCBIfam" id="TIGR00691">
    <property type="entry name" value="spoT_relA"/>
    <property type="match status" value="1"/>
</dbReference>
<dbReference type="Pfam" id="PF13328">
    <property type="entry name" value="HD_4"/>
    <property type="match status" value="1"/>
</dbReference>
<keyword evidence="6" id="KW-0418">Kinase</keyword>
<dbReference type="RefSeq" id="WP_025391313.1">
    <property type="nucleotide sequence ID" value="NZ_FMYU01000008.1"/>
</dbReference>
<dbReference type="Gene3D" id="1.10.3210.10">
    <property type="entry name" value="Hypothetical protein af1432"/>
    <property type="match status" value="1"/>
</dbReference>
<dbReference type="FunFam" id="3.10.20.30:FF:000002">
    <property type="entry name" value="GTP pyrophosphokinase (RelA/SpoT)"/>
    <property type="match status" value="1"/>
</dbReference>
<dbReference type="SUPFAM" id="SSF55021">
    <property type="entry name" value="ACT-like"/>
    <property type="match status" value="1"/>
</dbReference>
<dbReference type="InterPro" id="IPR006674">
    <property type="entry name" value="HD_domain"/>
</dbReference>
<dbReference type="SUPFAM" id="SSF81301">
    <property type="entry name" value="Nucleotidyltransferase"/>
    <property type="match status" value="1"/>
</dbReference>
<accession>A0A1G6P102</accession>
<dbReference type="InterPro" id="IPR012675">
    <property type="entry name" value="Beta-grasp_dom_sf"/>
</dbReference>
<dbReference type="GO" id="GO:0005886">
    <property type="term" value="C:plasma membrane"/>
    <property type="evidence" value="ECO:0007669"/>
    <property type="project" value="TreeGrafter"/>
</dbReference>
<dbReference type="InterPro" id="IPR004095">
    <property type="entry name" value="TGS"/>
</dbReference>
<evidence type="ECO:0000259" key="3">
    <source>
        <dbReference type="PROSITE" id="PS51671"/>
    </source>
</evidence>
<dbReference type="SUPFAM" id="SSF109604">
    <property type="entry name" value="HD-domain/PDEase-like"/>
    <property type="match status" value="1"/>
</dbReference>
<dbReference type="OrthoDB" id="9805041at2"/>
<protein>
    <submittedName>
        <fullName evidence="6">GTP pyrophosphokinase</fullName>
    </submittedName>
</protein>
<dbReference type="SUPFAM" id="SSF81271">
    <property type="entry name" value="TGS-like"/>
    <property type="match status" value="1"/>
</dbReference>
<evidence type="ECO:0000259" key="5">
    <source>
        <dbReference type="PROSITE" id="PS51880"/>
    </source>
</evidence>
<dbReference type="SMART" id="SM00471">
    <property type="entry name" value="HDc"/>
    <property type="match status" value="1"/>
</dbReference>
<dbReference type="Gene3D" id="3.30.70.260">
    <property type="match status" value="1"/>
</dbReference>
<evidence type="ECO:0000313" key="7">
    <source>
        <dbReference type="Proteomes" id="UP000199411"/>
    </source>
</evidence>
<dbReference type="Proteomes" id="UP000199411">
    <property type="component" value="Unassembled WGS sequence"/>
</dbReference>
<dbReference type="PROSITE" id="PS51671">
    <property type="entry name" value="ACT"/>
    <property type="match status" value="1"/>
</dbReference>
<dbReference type="InterPro" id="IPR004811">
    <property type="entry name" value="RelA/Spo_fam"/>
</dbReference>
<keyword evidence="6" id="KW-0808">Transferase</keyword>
<dbReference type="InterPro" id="IPR012676">
    <property type="entry name" value="TGS-like"/>
</dbReference>
<dbReference type="Pfam" id="PF04607">
    <property type="entry name" value="RelA_SpoT"/>
    <property type="match status" value="1"/>
</dbReference>
<keyword evidence="7" id="KW-1185">Reference proteome</keyword>
<dbReference type="GO" id="GO:0015949">
    <property type="term" value="P:nucleobase-containing small molecule interconversion"/>
    <property type="evidence" value="ECO:0007669"/>
    <property type="project" value="UniProtKB-ARBA"/>
</dbReference>
<dbReference type="Gene3D" id="3.30.460.10">
    <property type="entry name" value="Beta Polymerase, domain 2"/>
    <property type="match status" value="1"/>
</dbReference>
<dbReference type="PANTHER" id="PTHR21262:SF31">
    <property type="entry name" value="GTP PYROPHOSPHOKINASE"/>
    <property type="match status" value="1"/>
</dbReference>
<dbReference type="Gene3D" id="3.10.20.30">
    <property type="match status" value="1"/>
</dbReference>
<comment type="similarity">
    <text evidence="2">Belongs to the relA/spoT family.</text>
</comment>
<dbReference type="AlphaFoldDB" id="A0A1G6P102"/>
<feature type="domain" description="HD" evidence="4">
    <location>
        <begin position="59"/>
        <end position="158"/>
    </location>
</feature>
<feature type="domain" description="ACT" evidence="3">
    <location>
        <begin position="644"/>
        <end position="717"/>
    </location>
</feature>
<sequence>MEYKIEPDIEIAYKDLIETIKDACLKQQKSNLNFELIDKAFLFAYEKHKTQKRASNESYIIHPINTAKIVTRLILDENTIAAALLHDVLEDTQTKEEEIENAFGSDILMLVKALTKIESLQYKSVEQKQADNFRKLLISVANDLRVILIKLADRLHNMRTIVYLNEEKRQRIARETLDIYAPMAHRLGIYWLKSELEDRSFEIIDYKTYNKIKSYLENILEKKEEYIRFIENSLKEDLLQNNIKCEVNGRVKHIYSIYTKMQRKNIDLDSIYDFVAFRIITDTERDCYNALGVVHKLYKPLPNRFKDYIALPKQNMYQSLHTTVFGPGDVILEIQIRTKKMHEINEEGLAAHWRYKEGKKFNLNDKMFVWLRKLLENTQSESSQEFLRNMKNDLESGEIYVFTPAGDLKVLPRGSTCVDFAYEIHTQIGDMCTGAKVNNKIVPLRHELQSGDIVEILTSPSHKPSRDWLSFVKTSKARNKIKQSVRELEKQEMVAIGKNLLSKELLRHNITLTSYLKSKTFKDMLSSLGFAKEDDLFENIGLKKINPQNLLSSLEPQKDTKKKEIDAQAKSEFMITIDGTNNFDIKLAKCCSPVVGDEIIGYISKKGIIMIHRLDCENIAKIGYNSERLIKAQWQESKKKIKTILTVHAKDTLGLISKISSAIANLNINITDFKMKKKSEKDIFLLEIEVSSIKEINECINALSKEPSIIKVERGLKKDFRRGE</sequence>
<name>A0A1G6P102_9BACT</name>
<dbReference type="FunFam" id="1.10.3210.10:FF:000001">
    <property type="entry name" value="GTP pyrophosphokinase RelA"/>
    <property type="match status" value="1"/>
</dbReference>
<dbReference type="InterPro" id="IPR045865">
    <property type="entry name" value="ACT-like_dom_sf"/>
</dbReference>
<dbReference type="InterPro" id="IPR043519">
    <property type="entry name" value="NT_sf"/>
</dbReference>
<organism evidence="6 7">
    <name type="scientific">Desulfurella multipotens</name>
    <dbReference type="NCBI Taxonomy" id="79269"/>
    <lineage>
        <taxon>Bacteria</taxon>
        <taxon>Pseudomonadati</taxon>
        <taxon>Campylobacterota</taxon>
        <taxon>Desulfurellia</taxon>
        <taxon>Desulfurellales</taxon>
        <taxon>Desulfurellaceae</taxon>
        <taxon>Desulfurella</taxon>
    </lineage>
</organism>
<feature type="domain" description="TGS" evidence="5">
    <location>
        <begin position="397"/>
        <end position="458"/>
    </location>
</feature>
<dbReference type="PROSITE" id="PS51880">
    <property type="entry name" value="TGS"/>
    <property type="match status" value="1"/>
</dbReference>
<comment type="pathway">
    <text evidence="1">Purine metabolism.</text>
</comment>
<dbReference type="CDD" id="cd00077">
    <property type="entry name" value="HDc"/>
    <property type="match status" value="1"/>
</dbReference>
<dbReference type="Pfam" id="PF19296">
    <property type="entry name" value="RelA_AH_RIS"/>
    <property type="match status" value="1"/>
</dbReference>
<evidence type="ECO:0000256" key="1">
    <source>
        <dbReference type="ARBA" id="ARBA00025704"/>
    </source>
</evidence>
<dbReference type="CDD" id="cd01668">
    <property type="entry name" value="TGS_RSH"/>
    <property type="match status" value="1"/>
</dbReference>
<dbReference type="InterPro" id="IPR007685">
    <property type="entry name" value="RelA_SpoT"/>
</dbReference>
<dbReference type="GO" id="GO:0015969">
    <property type="term" value="P:guanosine tetraphosphate metabolic process"/>
    <property type="evidence" value="ECO:0007669"/>
    <property type="project" value="InterPro"/>
</dbReference>
<dbReference type="Pfam" id="PF02824">
    <property type="entry name" value="TGS"/>
    <property type="match status" value="1"/>
</dbReference>
<dbReference type="InterPro" id="IPR045600">
    <property type="entry name" value="RelA/SpoT_AH_RIS"/>
</dbReference>
<reference evidence="7" key="1">
    <citation type="submission" date="2016-10" db="EMBL/GenBank/DDBJ databases">
        <authorList>
            <person name="Varghese N."/>
            <person name="Submissions S."/>
        </authorList>
    </citation>
    <scope>NUCLEOTIDE SEQUENCE [LARGE SCALE GENOMIC DNA]</scope>
    <source>
        <strain evidence="7">DSM 8415</strain>
    </source>
</reference>
<dbReference type="PANTHER" id="PTHR21262">
    <property type="entry name" value="GUANOSINE-3',5'-BIS DIPHOSPHATE 3'-PYROPHOSPHOHYDROLASE"/>
    <property type="match status" value="1"/>
</dbReference>
<proteinExistence type="inferred from homology"/>
<dbReference type="SMART" id="SM00954">
    <property type="entry name" value="RelA_SpoT"/>
    <property type="match status" value="1"/>
</dbReference>
<dbReference type="InterPro" id="IPR033655">
    <property type="entry name" value="TGS_RelA/SpoT"/>
</dbReference>
<dbReference type="EMBL" id="FMYU01000008">
    <property type="protein sequence ID" value="SDC73095.1"/>
    <property type="molecule type" value="Genomic_DNA"/>
</dbReference>
<evidence type="ECO:0000259" key="4">
    <source>
        <dbReference type="PROSITE" id="PS51831"/>
    </source>
</evidence>
<evidence type="ECO:0000313" key="6">
    <source>
        <dbReference type="EMBL" id="SDC73095.1"/>
    </source>
</evidence>